<keyword evidence="1" id="KW-0812">Transmembrane</keyword>
<feature type="transmembrane region" description="Helical" evidence="1">
    <location>
        <begin position="7"/>
        <end position="29"/>
    </location>
</feature>
<evidence type="ECO:0000313" key="3">
    <source>
        <dbReference type="Proteomes" id="UP001203297"/>
    </source>
</evidence>
<dbReference type="AlphaFoldDB" id="A0AAD4M0G4"/>
<dbReference type="Proteomes" id="UP001203297">
    <property type="component" value="Unassembled WGS sequence"/>
</dbReference>
<name>A0AAD4M0G4_9AGAM</name>
<feature type="transmembrane region" description="Helical" evidence="1">
    <location>
        <begin position="61"/>
        <end position="80"/>
    </location>
</feature>
<keyword evidence="3" id="KW-1185">Reference proteome</keyword>
<protein>
    <submittedName>
        <fullName evidence="2">Uncharacterized protein</fullName>
    </submittedName>
</protein>
<evidence type="ECO:0000256" key="1">
    <source>
        <dbReference type="SAM" id="Phobius"/>
    </source>
</evidence>
<organism evidence="2 3">
    <name type="scientific">Multifurca ochricompacta</name>
    <dbReference type="NCBI Taxonomy" id="376703"/>
    <lineage>
        <taxon>Eukaryota</taxon>
        <taxon>Fungi</taxon>
        <taxon>Dikarya</taxon>
        <taxon>Basidiomycota</taxon>
        <taxon>Agaricomycotina</taxon>
        <taxon>Agaricomycetes</taxon>
        <taxon>Russulales</taxon>
        <taxon>Russulaceae</taxon>
        <taxon>Multifurca</taxon>
    </lineage>
</organism>
<evidence type="ECO:0000313" key="2">
    <source>
        <dbReference type="EMBL" id="KAI0297624.1"/>
    </source>
</evidence>
<comment type="caution">
    <text evidence="2">The sequence shown here is derived from an EMBL/GenBank/DDBJ whole genome shotgun (WGS) entry which is preliminary data.</text>
</comment>
<proteinExistence type="predicted"/>
<sequence length="189" mass="21524">MKYESDIILSWMAPVLLPLPLLSLGQYIVEARTDLLKSEVSERYPFSCTSVRTPRHTLEPYSIHCWFFFLMTVLSCLTIFKGASHRGDTSKARYFLAKSHWGWMHSSMKLRFMFLRIMTSSGRSSKYFCDNSAAIPTLRWRSCSAVGFCLSPELCAASQSSSNPASHETFRIPMATPLSMSKFISFLQC</sequence>
<keyword evidence="1" id="KW-0472">Membrane</keyword>
<dbReference type="EMBL" id="WTXG01000035">
    <property type="protein sequence ID" value="KAI0297624.1"/>
    <property type="molecule type" value="Genomic_DNA"/>
</dbReference>
<accession>A0AAD4M0G4</accession>
<gene>
    <name evidence="2" type="ORF">B0F90DRAFT_883962</name>
</gene>
<keyword evidence="1" id="KW-1133">Transmembrane helix</keyword>
<reference evidence="2" key="1">
    <citation type="journal article" date="2022" name="New Phytol.">
        <title>Evolutionary transition to the ectomycorrhizal habit in the genomes of a hyperdiverse lineage of mushroom-forming fungi.</title>
        <authorList>
            <person name="Looney B."/>
            <person name="Miyauchi S."/>
            <person name="Morin E."/>
            <person name="Drula E."/>
            <person name="Courty P.E."/>
            <person name="Kohler A."/>
            <person name="Kuo A."/>
            <person name="LaButti K."/>
            <person name="Pangilinan J."/>
            <person name="Lipzen A."/>
            <person name="Riley R."/>
            <person name="Andreopoulos W."/>
            <person name="He G."/>
            <person name="Johnson J."/>
            <person name="Nolan M."/>
            <person name="Tritt A."/>
            <person name="Barry K.W."/>
            <person name="Grigoriev I.V."/>
            <person name="Nagy L.G."/>
            <person name="Hibbett D."/>
            <person name="Henrissat B."/>
            <person name="Matheny P.B."/>
            <person name="Labbe J."/>
            <person name="Martin F.M."/>
        </authorList>
    </citation>
    <scope>NUCLEOTIDE SEQUENCE</scope>
    <source>
        <strain evidence="2">BPL690</strain>
    </source>
</reference>